<reference evidence="3" key="2">
    <citation type="submission" date="2011-06" db="EMBL/GenBank/DDBJ databases">
        <title>The complete genome sequence of Alicyclobacillus acidocaldarius sp. Tc-4-1.</title>
        <authorList>
            <person name="Chen Y."/>
            <person name="He Y."/>
            <person name="Dong Z."/>
            <person name="Hu S."/>
        </authorList>
    </citation>
    <scope>NUCLEOTIDE SEQUENCE [LARGE SCALE GENOMIC DNA]</scope>
    <source>
        <strain evidence="3">Tc-4-1</strain>
    </source>
</reference>
<dbReference type="InterPro" id="IPR025668">
    <property type="entry name" value="Tnp_DDE_dom"/>
</dbReference>
<dbReference type="EMBL" id="CP002902">
    <property type="protein sequence ID" value="AEJ43795.1"/>
    <property type="molecule type" value="Genomic_DNA"/>
</dbReference>
<sequence>MHDRKAIERTFGELKQWHGLGRARYRGKWRVAIQVYLTFLVVNVKRIVNLIQGRASKPVPAS</sequence>
<name>F8IDE2_ALIAT</name>
<dbReference type="Pfam" id="PF13751">
    <property type="entry name" value="DDE_Tnp_1_6"/>
    <property type="match status" value="1"/>
</dbReference>
<accession>F8IDE2</accession>
<evidence type="ECO:0000313" key="3">
    <source>
        <dbReference type="Proteomes" id="UP000000292"/>
    </source>
</evidence>
<organism evidence="2 3">
    <name type="scientific">Alicyclobacillus acidocaldarius (strain Tc-4-1)</name>
    <name type="common">Bacillus acidocaldarius</name>
    <dbReference type="NCBI Taxonomy" id="1048834"/>
    <lineage>
        <taxon>Bacteria</taxon>
        <taxon>Bacillati</taxon>
        <taxon>Bacillota</taxon>
        <taxon>Bacilli</taxon>
        <taxon>Bacillales</taxon>
        <taxon>Alicyclobacillaceae</taxon>
        <taxon>Alicyclobacillus</taxon>
    </lineage>
</organism>
<dbReference type="STRING" id="1048834.TC41_1879"/>
<gene>
    <name evidence="2" type="ordered locus">TC41_1879</name>
</gene>
<dbReference type="HOGENOM" id="CLU_2893901_0_0_9"/>
<protein>
    <recommendedName>
        <fullName evidence="1">Transposase DDE domain-containing protein</fullName>
    </recommendedName>
</protein>
<feature type="domain" description="Transposase DDE" evidence="1">
    <location>
        <begin position="4"/>
        <end position="47"/>
    </location>
</feature>
<dbReference type="eggNOG" id="COG5421">
    <property type="taxonomic scope" value="Bacteria"/>
</dbReference>
<dbReference type="Proteomes" id="UP000000292">
    <property type="component" value="Chromosome"/>
</dbReference>
<dbReference type="KEGG" id="aad:TC41_1879"/>
<dbReference type="AlphaFoldDB" id="F8IDE2"/>
<reference evidence="2 3" key="1">
    <citation type="journal article" date="2011" name="J. Bacteriol.">
        <title>Complete Genome Sequence of Alicyclobacillus acidocaldarius Strain Tc-4-1.</title>
        <authorList>
            <person name="Chen Y."/>
            <person name="He Y."/>
            <person name="Zhang B."/>
            <person name="Yang J."/>
            <person name="Li W."/>
            <person name="Dong Z."/>
            <person name="Hu S."/>
        </authorList>
    </citation>
    <scope>NUCLEOTIDE SEQUENCE [LARGE SCALE GENOMIC DNA]</scope>
    <source>
        <strain evidence="2 3">Tc-4-1</strain>
    </source>
</reference>
<proteinExistence type="predicted"/>
<evidence type="ECO:0000313" key="2">
    <source>
        <dbReference type="EMBL" id="AEJ43795.1"/>
    </source>
</evidence>
<evidence type="ECO:0000259" key="1">
    <source>
        <dbReference type="Pfam" id="PF13751"/>
    </source>
</evidence>